<evidence type="ECO:0000256" key="3">
    <source>
        <dbReference type="ARBA" id="ARBA00022694"/>
    </source>
</evidence>
<keyword evidence="6" id="KW-0547">Nucleotide-binding</keyword>
<keyword evidence="8 9" id="KW-0694">RNA-binding</keyword>
<name>A0A317JU89_9BACT</name>
<dbReference type="InterPro" id="IPR032828">
    <property type="entry name" value="PolyA_RNA-bd"/>
</dbReference>
<dbReference type="CDD" id="cd05398">
    <property type="entry name" value="NT_ClassII-CCAase"/>
    <property type="match status" value="1"/>
</dbReference>
<comment type="similarity">
    <text evidence="9">Belongs to the tRNA nucleotidyltransferase/poly(A) polymerase family.</text>
</comment>
<dbReference type="InterPro" id="IPR050264">
    <property type="entry name" value="Bact_CCA-adding_enz_type3_sf"/>
</dbReference>
<gene>
    <name evidence="13" type="ORF">C5B42_00460</name>
</gene>
<evidence type="ECO:0000256" key="1">
    <source>
        <dbReference type="ARBA" id="ARBA00001946"/>
    </source>
</evidence>
<dbReference type="GO" id="GO:0046872">
    <property type="term" value="F:metal ion binding"/>
    <property type="evidence" value="ECO:0007669"/>
    <property type="project" value="UniProtKB-KW"/>
</dbReference>
<dbReference type="GO" id="GO:0000166">
    <property type="term" value="F:nucleotide binding"/>
    <property type="evidence" value="ECO:0007669"/>
    <property type="project" value="UniProtKB-KW"/>
</dbReference>
<dbReference type="InterPro" id="IPR002646">
    <property type="entry name" value="PolA_pol_head_dom"/>
</dbReference>
<comment type="caution">
    <text evidence="13">The sequence shown here is derived from an EMBL/GenBank/DDBJ whole genome shotgun (WGS) entry which is preliminary data.</text>
</comment>
<dbReference type="CDD" id="cd00077">
    <property type="entry name" value="HDc"/>
    <property type="match status" value="1"/>
</dbReference>
<feature type="domain" description="Poly A polymerase head" evidence="10">
    <location>
        <begin position="25"/>
        <end position="174"/>
    </location>
</feature>
<dbReference type="InterPro" id="IPR006675">
    <property type="entry name" value="HDIG_dom"/>
</dbReference>
<dbReference type="InterPro" id="IPR003607">
    <property type="entry name" value="HD/PDEase_dom"/>
</dbReference>
<feature type="domain" description="CCA-adding enzyme C-terminal" evidence="12">
    <location>
        <begin position="337"/>
        <end position="466"/>
    </location>
</feature>
<organism evidence="13 14">
    <name type="scientific">Candidatus Cerribacteria bacterium 'Amazon FNV 2010 28 9'</name>
    <dbReference type="NCBI Taxonomy" id="2081795"/>
    <lineage>
        <taxon>Bacteria</taxon>
        <taxon>Candidatus Cerribacteria</taxon>
    </lineage>
</organism>
<dbReference type="AlphaFoldDB" id="A0A317JU89"/>
<keyword evidence="5" id="KW-0479">Metal-binding</keyword>
<dbReference type="NCBIfam" id="TIGR00277">
    <property type="entry name" value="HDIG"/>
    <property type="match status" value="1"/>
</dbReference>
<keyword evidence="7" id="KW-0460">Magnesium</keyword>
<dbReference type="Gene3D" id="3.30.460.10">
    <property type="entry name" value="Beta Polymerase, domain 2"/>
    <property type="match status" value="1"/>
</dbReference>
<sequence length="472" mass="53704">MEFSLPLPVLSIVQTITSQGFTCELVGGAVRDLMLGIPTKDWDFATNAKPEEILPLFQESFCENVFGTVMVAHKHLCAQFGLEAGTEDPNLIYDITTYRSDGTYENYRHPTSVTWGKTIEEDLKRRDFTINAMALLIQGTENWVQEKNSTLITVPCTLTDPFNGQQDLEARVIRTVGNPDERLSEDALRILRAIRFSVQLSCTLTAEVTTSILSHTDLLSHISQERISEEFMKMLSTETPDVAIVLLDKLNVLQYIIPELLETKGVKQAGHHIYDVWEHSVRALGACTSPDPVVRLATLLHDIAKPQTAKQGPNGTVTFYNHEVVGARIAKAIAQRLRLSKKDCDRIFTLVRWHMFVYDKEVTDAYIRRFIRRVGVDQINDMMALRTGDRVGSGSKANSWRLDELRERIYNELHQPLQLKDMAIDGNDVMKELNIKPGPEIGKILNELFEDVLDHPEHNEREYLLQQLKRYV</sequence>
<evidence type="ECO:0000256" key="7">
    <source>
        <dbReference type="ARBA" id="ARBA00022842"/>
    </source>
</evidence>
<dbReference type="GO" id="GO:0008033">
    <property type="term" value="P:tRNA processing"/>
    <property type="evidence" value="ECO:0007669"/>
    <property type="project" value="UniProtKB-KW"/>
</dbReference>
<evidence type="ECO:0000256" key="9">
    <source>
        <dbReference type="RuleBase" id="RU003953"/>
    </source>
</evidence>
<evidence type="ECO:0000259" key="11">
    <source>
        <dbReference type="Pfam" id="PF12627"/>
    </source>
</evidence>
<feature type="domain" description="tRNA nucleotidyltransferase/poly(A) polymerase RNA and SrmB- binding" evidence="11">
    <location>
        <begin position="204"/>
        <end position="260"/>
    </location>
</feature>
<evidence type="ECO:0000313" key="13">
    <source>
        <dbReference type="EMBL" id="PWU24156.1"/>
    </source>
</evidence>
<dbReference type="InterPro" id="IPR032810">
    <property type="entry name" value="CCA-adding_enz_C"/>
</dbReference>
<dbReference type="InterPro" id="IPR043519">
    <property type="entry name" value="NT_sf"/>
</dbReference>
<evidence type="ECO:0000256" key="8">
    <source>
        <dbReference type="ARBA" id="ARBA00022884"/>
    </source>
</evidence>
<dbReference type="EMBL" id="PSRQ01000009">
    <property type="protein sequence ID" value="PWU24156.1"/>
    <property type="molecule type" value="Genomic_DNA"/>
</dbReference>
<keyword evidence="2 9" id="KW-0808">Transferase</keyword>
<dbReference type="Gene3D" id="1.10.246.80">
    <property type="match status" value="1"/>
</dbReference>
<dbReference type="Pfam" id="PF13735">
    <property type="entry name" value="tRNA_NucTran2_2"/>
    <property type="match status" value="1"/>
</dbReference>
<dbReference type="SUPFAM" id="SSF81301">
    <property type="entry name" value="Nucleotidyltransferase"/>
    <property type="match status" value="1"/>
</dbReference>
<keyword evidence="3" id="KW-0819">tRNA processing</keyword>
<dbReference type="Pfam" id="PF12627">
    <property type="entry name" value="PolyA_pol_RNAbd"/>
    <property type="match status" value="1"/>
</dbReference>
<evidence type="ECO:0000313" key="14">
    <source>
        <dbReference type="Proteomes" id="UP000246104"/>
    </source>
</evidence>
<dbReference type="PANTHER" id="PTHR46173">
    <property type="entry name" value="CCA TRNA NUCLEOTIDYLTRANSFERASE 1, MITOCHONDRIAL"/>
    <property type="match status" value="1"/>
</dbReference>
<protein>
    <recommendedName>
        <fullName evidence="15">HD domain-containing protein</fullName>
    </recommendedName>
</protein>
<dbReference type="Gene3D" id="1.10.3090.10">
    <property type="entry name" value="cca-adding enzyme, domain 2"/>
    <property type="match status" value="1"/>
</dbReference>
<reference evidence="13 14" key="1">
    <citation type="submission" date="2018-02" db="EMBL/GenBank/DDBJ databases">
        <title>Genomic Reconstructions from Amazon Rainforest and Pasture Soil Reveal Novel Insights into the Physiology of Candidate Phyla in Tropical Sites.</title>
        <authorList>
            <person name="Kroeger M.E."/>
            <person name="Delmont T."/>
            <person name="Eren A.M."/>
            <person name="Guo J."/>
            <person name="Meyer K.M."/>
            <person name="Khan K."/>
            <person name="Rodrigues J.L.M."/>
            <person name="Bohannan B.J.M."/>
            <person name="Tringe S."/>
            <person name="Borges C.D."/>
            <person name="Tiedje J."/>
            <person name="Tsai S.M."/>
            <person name="Nusslein K."/>
        </authorList>
    </citation>
    <scope>NUCLEOTIDE SEQUENCE [LARGE SCALE GENOMIC DNA]</scope>
    <source>
        <strain evidence="13">Amazon FNV 2010 28 9</strain>
    </source>
</reference>
<dbReference type="Proteomes" id="UP000246104">
    <property type="component" value="Unassembled WGS sequence"/>
</dbReference>
<evidence type="ECO:0000259" key="10">
    <source>
        <dbReference type="Pfam" id="PF01743"/>
    </source>
</evidence>
<evidence type="ECO:0000256" key="4">
    <source>
        <dbReference type="ARBA" id="ARBA00022695"/>
    </source>
</evidence>
<dbReference type="SUPFAM" id="SSF81891">
    <property type="entry name" value="Poly A polymerase C-terminal region-like"/>
    <property type="match status" value="1"/>
</dbReference>
<dbReference type="GO" id="GO:0000049">
    <property type="term" value="F:tRNA binding"/>
    <property type="evidence" value="ECO:0007669"/>
    <property type="project" value="TreeGrafter"/>
</dbReference>
<comment type="cofactor">
    <cofactor evidence="1">
        <name>Mg(2+)</name>
        <dbReference type="ChEBI" id="CHEBI:18420"/>
    </cofactor>
</comment>
<evidence type="ECO:0000259" key="12">
    <source>
        <dbReference type="Pfam" id="PF13735"/>
    </source>
</evidence>
<dbReference type="PANTHER" id="PTHR46173:SF1">
    <property type="entry name" value="CCA TRNA NUCLEOTIDYLTRANSFERASE 1, MITOCHONDRIAL"/>
    <property type="match status" value="1"/>
</dbReference>
<keyword evidence="4" id="KW-0548">Nucleotidyltransferase</keyword>
<proteinExistence type="inferred from homology"/>
<dbReference type="Pfam" id="PF01743">
    <property type="entry name" value="PolyA_pol"/>
    <property type="match status" value="1"/>
</dbReference>
<evidence type="ECO:0000256" key="6">
    <source>
        <dbReference type="ARBA" id="ARBA00022741"/>
    </source>
</evidence>
<evidence type="ECO:0008006" key="15">
    <source>
        <dbReference type="Google" id="ProtNLM"/>
    </source>
</evidence>
<evidence type="ECO:0000256" key="2">
    <source>
        <dbReference type="ARBA" id="ARBA00022679"/>
    </source>
</evidence>
<evidence type="ECO:0000256" key="5">
    <source>
        <dbReference type="ARBA" id="ARBA00022723"/>
    </source>
</evidence>
<accession>A0A317JU89</accession>
<dbReference type="GO" id="GO:0016779">
    <property type="term" value="F:nucleotidyltransferase activity"/>
    <property type="evidence" value="ECO:0007669"/>
    <property type="project" value="UniProtKB-KW"/>
</dbReference>